<proteinExistence type="predicted"/>
<reference evidence="1" key="1">
    <citation type="journal article" date="2015" name="Nature">
        <title>Complex archaea that bridge the gap between prokaryotes and eukaryotes.</title>
        <authorList>
            <person name="Spang A."/>
            <person name="Saw J.H."/>
            <person name="Jorgensen S.L."/>
            <person name="Zaremba-Niedzwiedzka K."/>
            <person name="Martijn J."/>
            <person name="Lind A.E."/>
            <person name="van Eijk R."/>
            <person name="Schleper C."/>
            <person name="Guy L."/>
            <person name="Ettema T.J."/>
        </authorList>
    </citation>
    <scope>NUCLEOTIDE SEQUENCE</scope>
</reference>
<sequence>MEVKSYDCRTCGEILNFAGETRAICQICGTENELVKQEALNQEAVKE</sequence>
<accession>A0A0F9KF20</accession>
<organism evidence="1">
    <name type="scientific">marine sediment metagenome</name>
    <dbReference type="NCBI Taxonomy" id="412755"/>
    <lineage>
        <taxon>unclassified sequences</taxon>
        <taxon>metagenomes</taxon>
        <taxon>ecological metagenomes</taxon>
    </lineage>
</organism>
<feature type="non-terminal residue" evidence="1">
    <location>
        <position position="47"/>
    </location>
</feature>
<comment type="caution">
    <text evidence="1">The sequence shown here is derived from an EMBL/GenBank/DDBJ whole genome shotgun (WGS) entry which is preliminary data.</text>
</comment>
<name>A0A0F9KF20_9ZZZZ</name>
<evidence type="ECO:0000313" key="1">
    <source>
        <dbReference type="EMBL" id="KKM13905.1"/>
    </source>
</evidence>
<dbReference type="AlphaFoldDB" id="A0A0F9KF20"/>
<dbReference type="EMBL" id="LAZR01015267">
    <property type="protein sequence ID" value="KKM13905.1"/>
    <property type="molecule type" value="Genomic_DNA"/>
</dbReference>
<protein>
    <submittedName>
        <fullName evidence="1">Uncharacterized protein</fullName>
    </submittedName>
</protein>
<gene>
    <name evidence="1" type="ORF">LCGC14_1711470</name>
</gene>